<evidence type="ECO:0000256" key="1">
    <source>
        <dbReference type="SAM" id="MobiDB-lite"/>
    </source>
</evidence>
<name>A0ABP1H710_9EUKA</name>
<sequence>MQYYQVTLPKNQKISDNKNKIKQVCTCEMKNSGYGIVLVQVSYGNIYSLQNYGFGIEQVNGYNEQLFALFQEPKVVRDAIKNHAKKEKEQQNQQQGMQQGFQNNNQRQHNQQQNAYQNQPNHQKQHQPNRQVHNENVEQIFQPKQYQQQNFNPQQQNQQRQPNPVQKPAPINYMGQAKPVQQPVQYQQIQQPFQQPVQQYQPVQQARPQQYQQPVYQQPVQQPRNPFPQIPQVAPPRPAPVQVKDRITLQGYNLGAQFVIDVNTYLKNTYTGCSFQISGSNIIATGSPLLLNEVKKMAAQHYTGTFTIIE</sequence>
<feature type="compositionally biased region" description="Low complexity" evidence="1">
    <location>
        <begin position="91"/>
        <end position="130"/>
    </location>
</feature>
<protein>
    <submittedName>
        <fullName evidence="2">Hypothetical_protein</fullName>
    </submittedName>
</protein>
<feature type="compositionally biased region" description="Low complexity" evidence="1">
    <location>
        <begin position="148"/>
        <end position="166"/>
    </location>
</feature>
<dbReference type="EMBL" id="CAXDID020000021">
    <property type="protein sequence ID" value="CAL5987709.1"/>
    <property type="molecule type" value="Genomic_DNA"/>
</dbReference>
<dbReference type="Proteomes" id="UP001642409">
    <property type="component" value="Unassembled WGS sequence"/>
</dbReference>
<organism evidence="2 3">
    <name type="scientific">Hexamita inflata</name>
    <dbReference type="NCBI Taxonomy" id="28002"/>
    <lineage>
        <taxon>Eukaryota</taxon>
        <taxon>Metamonada</taxon>
        <taxon>Diplomonadida</taxon>
        <taxon>Hexamitidae</taxon>
        <taxon>Hexamitinae</taxon>
        <taxon>Hexamita</taxon>
    </lineage>
</organism>
<reference evidence="2 3" key="1">
    <citation type="submission" date="2024-07" db="EMBL/GenBank/DDBJ databases">
        <authorList>
            <person name="Akdeniz Z."/>
        </authorList>
    </citation>
    <scope>NUCLEOTIDE SEQUENCE [LARGE SCALE GENOMIC DNA]</scope>
</reference>
<accession>A0ABP1H710</accession>
<keyword evidence="3" id="KW-1185">Reference proteome</keyword>
<feature type="region of interest" description="Disordered" evidence="1">
    <location>
        <begin position="148"/>
        <end position="171"/>
    </location>
</feature>
<evidence type="ECO:0000313" key="3">
    <source>
        <dbReference type="Proteomes" id="UP001642409"/>
    </source>
</evidence>
<gene>
    <name evidence="2" type="ORF">HINF_LOCUS10028</name>
</gene>
<proteinExistence type="predicted"/>
<evidence type="ECO:0000313" key="2">
    <source>
        <dbReference type="EMBL" id="CAL5987709.1"/>
    </source>
</evidence>
<comment type="caution">
    <text evidence="2">The sequence shown here is derived from an EMBL/GenBank/DDBJ whole genome shotgun (WGS) entry which is preliminary data.</text>
</comment>
<feature type="region of interest" description="Disordered" evidence="1">
    <location>
        <begin position="84"/>
        <end position="130"/>
    </location>
</feature>